<comment type="subcellular location">
    <subcellularLocation>
        <location evidence="1">Secreted</location>
    </subcellularLocation>
</comment>
<reference evidence="5 6" key="1">
    <citation type="journal article" date="2018" name="PLoS Genet.">
        <title>Population sequencing reveals clonal diversity and ancestral inbreeding in the grapevine cultivar Chardonnay.</title>
        <authorList>
            <person name="Roach M.J."/>
            <person name="Johnson D.L."/>
            <person name="Bohlmann J."/>
            <person name="van Vuuren H.J."/>
            <person name="Jones S.J."/>
            <person name="Pretorius I.S."/>
            <person name="Schmidt S.A."/>
            <person name="Borneman A.R."/>
        </authorList>
    </citation>
    <scope>NUCLEOTIDE SEQUENCE [LARGE SCALE GENOMIC DNA]</scope>
    <source>
        <strain evidence="6">cv. Chardonnay</strain>
        <tissue evidence="5">Leaf</tissue>
    </source>
</reference>
<keyword evidence="2" id="KW-0964">Secreted</keyword>
<dbReference type="GO" id="GO:0005576">
    <property type="term" value="C:extracellular region"/>
    <property type="evidence" value="ECO:0007669"/>
    <property type="project" value="UniProtKB-SubCell"/>
</dbReference>
<name>A0A438IKY3_VITVI</name>
<evidence type="ECO:0000313" key="6">
    <source>
        <dbReference type="Proteomes" id="UP000288805"/>
    </source>
</evidence>
<dbReference type="AlphaFoldDB" id="A0A438IKY3"/>
<evidence type="ECO:0000256" key="1">
    <source>
        <dbReference type="ARBA" id="ARBA00004613"/>
    </source>
</evidence>
<proteinExistence type="predicted"/>
<dbReference type="EMBL" id="QGNW01000102">
    <property type="protein sequence ID" value="RVW97295.1"/>
    <property type="molecule type" value="Genomic_DNA"/>
</dbReference>
<feature type="region of interest" description="Disordered" evidence="4">
    <location>
        <begin position="16"/>
        <end position="45"/>
    </location>
</feature>
<evidence type="ECO:0000256" key="3">
    <source>
        <dbReference type="ARBA" id="ARBA00022729"/>
    </source>
</evidence>
<sequence length="98" mass="9958">MTVKVSSCIDGKCNDDPEVGTHINGGSSITPPPPPPGTCQPSGTLACNGGKPKNTYTCSPPVTSSTPAVLTNNNFEKEGTVEAHPLATTNTMTIQSAS</sequence>
<evidence type="ECO:0000256" key="2">
    <source>
        <dbReference type="ARBA" id="ARBA00022525"/>
    </source>
</evidence>
<gene>
    <name evidence="5" type="primary">grip22_1</name>
    <name evidence="5" type="ORF">CK203_025893</name>
</gene>
<evidence type="ECO:0000256" key="4">
    <source>
        <dbReference type="SAM" id="MobiDB-lite"/>
    </source>
</evidence>
<evidence type="ECO:0000313" key="5">
    <source>
        <dbReference type="EMBL" id="RVW97295.1"/>
    </source>
</evidence>
<keyword evidence="3" id="KW-0732">Signal</keyword>
<organism evidence="5 6">
    <name type="scientific">Vitis vinifera</name>
    <name type="common">Grape</name>
    <dbReference type="NCBI Taxonomy" id="29760"/>
    <lineage>
        <taxon>Eukaryota</taxon>
        <taxon>Viridiplantae</taxon>
        <taxon>Streptophyta</taxon>
        <taxon>Embryophyta</taxon>
        <taxon>Tracheophyta</taxon>
        <taxon>Spermatophyta</taxon>
        <taxon>Magnoliopsida</taxon>
        <taxon>eudicotyledons</taxon>
        <taxon>Gunneridae</taxon>
        <taxon>Pentapetalae</taxon>
        <taxon>rosids</taxon>
        <taxon>Vitales</taxon>
        <taxon>Vitaceae</taxon>
        <taxon>Viteae</taxon>
        <taxon>Vitis</taxon>
    </lineage>
</organism>
<comment type="caution">
    <text evidence="5">The sequence shown here is derived from an EMBL/GenBank/DDBJ whole genome shotgun (WGS) entry which is preliminary data.</text>
</comment>
<dbReference type="Proteomes" id="UP000288805">
    <property type="component" value="Unassembled WGS sequence"/>
</dbReference>
<protein>
    <submittedName>
        <fullName evidence="5">Ripening-related protein grip22</fullName>
    </submittedName>
</protein>
<accession>A0A438IKY3</accession>
<dbReference type="InterPro" id="IPR039271">
    <property type="entry name" value="Kiwellin-like"/>
</dbReference>
<dbReference type="Pfam" id="PF24300">
    <property type="entry name" value="KWL1"/>
    <property type="match status" value="1"/>
</dbReference>